<dbReference type="AlphaFoldDB" id="A0AAW3ZT36"/>
<name>A0AAW3ZT36_9GAMM</name>
<protein>
    <submittedName>
        <fullName evidence="2">Helix-turn-helix transcriptional regulator</fullName>
    </submittedName>
</protein>
<dbReference type="GO" id="GO:0003677">
    <property type="term" value="F:DNA binding"/>
    <property type="evidence" value="ECO:0007669"/>
    <property type="project" value="InterPro"/>
</dbReference>
<organism evidence="2 3">
    <name type="scientific">Pseudomarimonas arenosa</name>
    <dbReference type="NCBI Taxonomy" id="2774145"/>
    <lineage>
        <taxon>Bacteria</taxon>
        <taxon>Pseudomonadati</taxon>
        <taxon>Pseudomonadota</taxon>
        <taxon>Gammaproteobacteria</taxon>
        <taxon>Lysobacterales</taxon>
        <taxon>Lysobacteraceae</taxon>
        <taxon>Pseudomarimonas</taxon>
    </lineage>
</organism>
<dbReference type="EMBL" id="JACYTR010000048">
    <property type="protein sequence ID" value="MBD8527346.1"/>
    <property type="molecule type" value="Genomic_DNA"/>
</dbReference>
<dbReference type="Pfam" id="PF01381">
    <property type="entry name" value="HTH_3"/>
    <property type="match status" value="1"/>
</dbReference>
<dbReference type="Pfam" id="PF17765">
    <property type="entry name" value="MLTR_LBD"/>
    <property type="match status" value="1"/>
</dbReference>
<evidence type="ECO:0000259" key="1">
    <source>
        <dbReference type="PROSITE" id="PS50943"/>
    </source>
</evidence>
<dbReference type="SUPFAM" id="SSF47413">
    <property type="entry name" value="lambda repressor-like DNA-binding domains"/>
    <property type="match status" value="1"/>
</dbReference>
<dbReference type="Gene3D" id="3.30.450.180">
    <property type="match status" value="1"/>
</dbReference>
<dbReference type="PANTHER" id="PTHR35010">
    <property type="entry name" value="BLL4672 PROTEIN-RELATED"/>
    <property type="match status" value="1"/>
</dbReference>
<sequence>MNRAATAMPETPAQIGPLLRDWRQRRRLSQLDLALEADISTRHLSFLENGRARPSRDMLLHLAELMQVPLRERNALLVAAGFAPMFGERRLDDPQLTQARAALELLLKAHEPYPALVVDRHWNLQTANAAAQRLLSVLPASALQPPLNVLRLSLDPNGMAPLILNLGEWRQHLLARLRMQVHASGDAELLALLQELSAYPPLPGEQVGSNSTPRADVVVLFRLRLPQGELALFSTITVFGTPTDITLSELALEAFYPADPASAALLQRLADAT</sequence>
<dbReference type="Gene3D" id="1.10.260.40">
    <property type="entry name" value="lambda repressor-like DNA-binding domains"/>
    <property type="match status" value="1"/>
</dbReference>
<evidence type="ECO:0000313" key="2">
    <source>
        <dbReference type="EMBL" id="MBD8527346.1"/>
    </source>
</evidence>
<dbReference type="Proteomes" id="UP000613768">
    <property type="component" value="Unassembled WGS sequence"/>
</dbReference>
<dbReference type="InterPro" id="IPR001387">
    <property type="entry name" value="Cro/C1-type_HTH"/>
</dbReference>
<dbReference type="InterPro" id="IPR041413">
    <property type="entry name" value="MLTR_LBD"/>
</dbReference>
<proteinExistence type="predicted"/>
<dbReference type="RefSeq" id="WP_192030766.1">
    <property type="nucleotide sequence ID" value="NZ_JACYTR010000048.1"/>
</dbReference>
<dbReference type="SMART" id="SM00530">
    <property type="entry name" value="HTH_XRE"/>
    <property type="match status" value="1"/>
</dbReference>
<accession>A0AAW3ZT36</accession>
<dbReference type="InterPro" id="IPR010982">
    <property type="entry name" value="Lambda_DNA-bd_dom_sf"/>
</dbReference>
<keyword evidence="3" id="KW-1185">Reference proteome</keyword>
<dbReference type="PROSITE" id="PS50943">
    <property type="entry name" value="HTH_CROC1"/>
    <property type="match status" value="1"/>
</dbReference>
<gene>
    <name evidence="2" type="ORF">IFO71_16510</name>
</gene>
<reference evidence="2 3" key="1">
    <citation type="submission" date="2020-09" db="EMBL/GenBank/DDBJ databases">
        <title>Pseudoxanthomonas sp. CAU 1598 isolated from sand of Yaerae Beach.</title>
        <authorList>
            <person name="Kim W."/>
        </authorList>
    </citation>
    <scope>NUCLEOTIDE SEQUENCE [LARGE SCALE GENOMIC DNA]</scope>
    <source>
        <strain evidence="2 3">CAU 1598</strain>
    </source>
</reference>
<feature type="domain" description="HTH cro/C1-type" evidence="1">
    <location>
        <begin position="19"/>
        <end position="73"/>
    </location>
</feature>
<evidence type="ECO:0000313" key="3">
    <source>
        <dbReference type="Proteomes" id="UP000613768"/>
    </source>
</evidence>
<dbReference type="CDD" id="cd00093">
    <property type="entry name" value="HTH_XRE"/>
    <property type="match status" value="1"/>
</dbReference>
<dbReference type="PANTHER" id="PTHR35010:SF4">
    <property type="entry name" value="BLL5781 PROTEIN"/>
    <property type="match status" value="1"/>
</dbReference>
<comment type="caution">
    <text evidence="2">The sequence shown here is derived from an EMBL/GenBank/DDBJ whole genome shotgun (WGS) entry which is preliminary data.</text>
</comment>